<dbReference type="OrthoDB" id="1083895at2"/>
<organism evidence="1 2">
    <name type="scientific">Chryseobacterium taichungense</name>
    <dbReference type="NCBI Taxonomy" id="295069"/>
    <lineage>
        <taxon>Bacteria</taxon>
        <taxon>Pseudomonadati</taxon>
        <taxon>Bacteroidota</taxon>
        <taxon>Flavobacteriia</taxon>
        <taxon>Flavobacteriales</taxon>
        <taxon>Weeksellaceae</taxon>
        <taxon>Chryseobacterium group</taxon>
        <taxon>Chryseobacterium</taxon>
    </lineage>
</organism>
<accession>A0A1H7YR62</accession>
<evidence type="ECO:0000313" key="1">
    <source>
        <dbReference type="EMBL" id="SEM48465.1"/>
    </source>
</evidence>
<dbReference type="Proteomes" id="UP000199450">
    <property type="component" value="Unassembled WGS sequence"/>
</dbReference>
<protein>
    <submittedName>
        <fullName evidence="1">Uncharacterized protein</fullName>
    </submittedName>
</protein>
<dbReference type="STRING" id="295069.SAMN05421856_103479"/>
<name>A0A1H7YR62_9FLAO</name>
<keyword evidence="2" id="KW-1185">Reference proteome</keyword>
<dbReference type="InterPro" id="IPR058497">
    <property type="entry name" value="DUF8184"/>
</dbReference>
<dbReference type="Pfam" id="PF26559">
    <property type="entry name" value="DUF8184"/>
    <property type="match status" value="1"/>
</dbReference>
<dbReference type="EMBL" id="FOBV01000003">
    <property type="protein sequence ID" value="SEM48465.1"/>
    <property type="molecule type" value="Genomic_DNA"/>
</dbReference>
<dbReference type="AlphaFoldDB" id="A0A1H7YR62"/>
<gene>
    <name evidence="1" type="ORF">SAMN05421856_103479</name>
</gene>
<reference evidence="2" key="1">
    <citation type="submission" date="2016-10" db="EMBL/GenBank/DDBJ databases">
        <authorList>
            <person name="Varghese N."/>
            <person name="Submissions S."/>
        </authorList>
    </citation>
    <scope>NUCLEOTIDE SEQUENCE [LARGE SCALE GENOMIC DNA]</scope>
    <source>
        <strain evidence="2">DSM 17453</strain>
    </source>
</reference>
<proteinExistence type="predicted"/>
<dbReference type="RefSeq" id="WP_089999672.1">
    <property type="nucleotide sequence ID" value="NZ_FOBV01000003.1"/>
</dbReference>
<evidence type="ECO:0000313" key="2">
    <source>
        <dbReference type="Proteomes" id="UP000199450"/>
    </source>
</evidence>
<sequence>MTEKIKVRESAFKYDPTLREISLITDLRFVYRSDSFKLDSNQHGEENLIPIKNIKKEENKLEFSAESEGEEINFELTSKTALDNLFFDIIAGFNQIIDKSSVDLDRIELIFKNGLISAFYIYKNILKDDEYQLLDSLRVISEPDGLFLIKQKPFRKIKLSKIYLEDKTIICESEESEKYDFTLDVNDTVFKMISNIFSII</sequence>